<dbReference type="CDD" id="cd04873">
    <property type="entry name" value="ACT_UUR-ACR-like"/>
    <property type="match status" value="1"/>
</dbReference>
<evidence type="ECO:0000313" key="4">
    <source>
        <dbReference type="EMBL" id="OUT06987.1"/>
    </source>
</evidence>
<dbReference type="GO" id="GO:0005524">
    <property type="term" value="F:ATP binding"/>
    <property type="evidence" value="ECO:0007669"/>
    <property type="project" value="UniProtKB-KW"/>
</dbReference>
<dbReference type="GO" id="GO:0016787">
    <property type="term" value="F:hydrolase activity"/>
    <property type="evidence" value="ECO:0007669"/>
    <property type="project" value="UniProtKB-KW"/>
</dbReference>
<dbReference type="InterPro" id="IPR002912">
    <property type="entry name" value="ACT_dom"/>
</dbReference>
<evidence type="ECO:0000313" key="5">
    <source>
        <dbReference type="Proteomes" id="UP000196317"/>
    </source>
</evidence>
<dbReference type="PANTHER" id="PTHR47320:SF1">
    <property type="entry name" value="BIFUNCTIONAL URIDYLYLTRANSFERASE_URIDYLYL-REMOVING ENZYME"/>
    <property type="match status" value="1"/>
</dbReference>
<reference evidence="4 5" key="1">
    <citation type="submission" date="2017-04" db="EMBL/GenBank/DDBJ databases">
        <title>Complete genome of Campylobacter concisus ATCC 33237T and draft genomes for an additional eight well characterized C. concisus strains.</title>
        <authorList>
            <person name="Cornelius A.J."/>
            <person name="Miller W.G."/>
            <person name="Lastovica A.J."/>
            <person name="On S.L."/>
            <person name="French N.P."/>
            <person name="Vandenberg O."/>
            <person name="Biggs P.J."/>
        </authorList>
    </citation>
    <scope>NUCLEOTIDE SEQUENCE [LARGE SCALE GENOMIC DNA]</scope>
    <source>
        <strain evidence="4 5">CCUG 19995</strain>
    </source>
</reference>
<dbReference type="GO" id="GO:0008773">
    <property type="term" value="F:[protein-PII] uridylyltransferase activity"/>
    <property type="evidence" value="ECO:0007669"/>
    <property type="project" value="InterPro"/>
</dbReference>
<keyword evidence="4" id="KW-0067">ATP-binding</keyword>
<sequence>MLADKSAKNSDNYSKIKEKFLDFKANLPKHFQKNQGRNFTNFLAKEYDDFIKTYLNETMREFFDEFVPQNDSFAFSVLATGKYAQTLLSANSELEILLVYKNLKGYNIKNFLKEFSEILDSSGMKFVIKIAEVDEIFINFKDDLKFKSETSQLRYICGSKSLYRLVKSEIVKIKEFDKKAFLNYHLKAFLPFSSISYLAQEPNLKSGFGGIDEIYRLNCILNCLDSDVSVRSQALKVMNEKEIASFNLNVDFLLSLLSALNLTQNTDTFSASSVEITTNFMQTKSKKLQDNESVISQKMLSSMNNVAIYSRFIAASLCRPFFKSELSFEQRKFARLKNGFYEINGVIYVPLHKKPALIEDLINELLELKDVDYKFDISAIFYIKRAIITKDGLERAISEFKKIFLRENSYAILKSLLDAQMIQILIKPMEHISQLAEYDGYHEFTVDEHSILSVKFLENIKDKFIKNLYTELCLEGKTMLKIVTLMHDVGKGLGGKDHANIGANIFRAYANKLNLSQKAINVGVILIKYHTLMSNVSNREDIYSQRVIFAFISKLGDKQVLKLLYILSYCVINATNERLYNAYTAKLLRELYEISLSAFSDENLLDEATRRVKKEQSIKRNSEFLALEPKLQEKIFKITSNLVFTKYSASEIINLSKVADSLNETEIFINNTKNLSIQIYTNKSLNLSALLYEFAKFDLAYMEIFELFEKKFYIRLDFNQNVKNHELENTKILALKSLNSEVLREPLKPNINKDEINFELNHSKDYAKLSINAKDQRGLMAYVMSVFDRLHFQVTSARIQTVKNRTRNLFLIEKNERLESKGEEILNLLISE</sequence>
<dbReference type="Gene3D" id="1.10.3090.10">
    <property type="entry name" value="cca-adding enzyme, domain 2"/>
    <property type="match status" value="1"/>
</dbReference>
<dbReference type="PROSITE" id="PS51671">
    <property type="entry name" value="ACT"/>
    <property type="match status" value="1"/>
</dbReference>
<gene>
    <name evidence="4" type="ORF">B9N65_09610</name>
</gene>
<name>A0A1Y5MFG3_9BACT</name>
<dbReference type="SUPFAM" id="SSF55021">
    <property type="entry name" value="ACT-like"/>
    <property type="match status" value="1"/>
</dbReference>
<accession>A0A1Y5MFG3</accession>
<keyword evidence="1" id="KW-0378">Hydrolase</keyword>
<protein>
    <submittedName>
        <fullName evidence="4">ABC transporter ATP-binding protein</fullName>
    </submittedName>
</protein>
<dbReference type="AlphaFoldDB" id="A0A1Y5MFG3"/>
<dbReference type="InterPro" id="IPR006674">
    <property type="entry name" value="HD_domain"/>
</dbReference>
<dbReference type="InterPro" id="IPR045865">
    <property type="entry name" value="ACT-like_dom_sf"/>
</dbReference>
<dbReference type="PANTHER" id="PTHR47320">
    <property type="entry name" value="BIFUNCTIONAL URIDYLYLTRANSFERASE/URIDYLYL-REMOVING ENZYME"/>
    <property type="match status" value="1"/>
</dbReference>
<organism evidence="4 5">
    <name type="scientific">Campylobacter concisus</name>
    <dbReference type="NCBI Taxonomy" id="199"/>
    <lineage>
        <taxon>Bacteria</taxon>
        <taxon>Pseudomonadati</taxon>
        <taxon>Campylobacterota</taxon>
        <taxon>Epsilonproteobacteria</taxon>
        <taxon>Campylobacterales</taxon>
        <taxon>Campylobacteraceae</taxon>
        <taxon>Campylobacter</taxon>
    </lineage>
</organism>
<dbReference type="PROSITE" id="PS51831">
    <property type="entry name" value="HD"/>
    <property type="match status" value="1"/>
</dbReference>
<dbReference type="InterPro" id="IPR010043">
    <property type="entry name" value="UTase/UR"/>
</dbReference>
<evidence type="ECO:0000259" key="3">
    <source>
        <dbReference type="PROSITE" id="PS51831"/>
    </source>
</evidence>
<keyword evidence="4" id="KW-0547">Nucleotide-binding</keyword>
<evidence type="ECO:0000256" key="1">
    <source>
        <dbReference type="ARBA" id="ARBA00022801"/>
    </source>
</evidence>
<dbReference type="SUPFAM" id="SSF81891">
    <property type="entry name" value="Poly A polymerase C-terminal region-like"/>
    <property type="match status" value="1"/>
</dbReference>
<feature type="domain" description="ACT" evidence="2">
    <location>
        <begin position="768"/>
        <end position="832"/>
    </location>
</feature>
<proteinExistence type="predicted"/>
<evidence type="ECO:0000259" key="2">
    <source>
        <dbReference type="PROSITE" id="PS51671"/>
    </source>
</evidence>
<dbReference type="EMBL" id="NDYN01000009">
    <property type="protein sequence ID" value="OUT06987.1"/>
    <property type="molecule type" value="Genomic_DNA"/>
</dbReference>
<dbReference type="RefSeq" id="WP_087583720.1">
    <property type="nucleotide sequence ID" value="NZ_NDYN01000009.1"/>
</dbReference>
<comment type="caution">
    <text evidence="4">The sequence shown here is derived from an EMBL/GenBank/DDBJ whole genome shotgun (WGS) entry which is preliminary data.</text>
</comment>
<dbReference type="Proteomes" id="UP000196317">
    <property type="component" value="Unassembled WGS sequence"/>
</dbReference>
<feature type="domain" description="HD" evidence="3">
    <location>
        <begin position="446"/>
        <end position="570"/>
    </location>
</feature>